<accession>A0A5C6AMP4</accession>
<dbReference type="InterPro" id="IPR051599">
    <property type="entry name" value="Cell_Envelope_Assoc"/>
</dbReference>
<evidence type="ECO:0000313" key="3">
    <source>
        <dbReference type="EMBL" id="TWU01285.1"/>
    </source>
</evidence>
<organism evidence="3 4">
    <name type="scientific">Stieleria varia</name>
    <dbReference type="NCBI Taxonomy" id="2528005"/>
    <lineage>
        <taxon>Bacteria</taxon>
        <taxon>Pseudomonadati</taxon>
        <taxon>Planctomycetota</taxon>
        <taxon>Planctomycetia</taxon>
        <taxon>Pirellulales</taxon>
        <taxon>Pirellulaceae</taxon>
        <taxon>Stieleria</taxon>
    </lineage>
</organism>
<feature type="transmembrane region" description="Helical" evidence="1">
    <location>
        <begin position="30"/>
        <end position="50"/>
    </location>
</feature>
<dbReference type="InterPro" id="IPR003848">
    <property type="entry name" value="DUF218"/>
</dbReference>
<feature type="transmembrane region" description="Helical" evidence="1">
    <location>
        <begin position="57"/>
        <end position="77"/>
    </location>
</feature>
<evidence type="ECO:0000256" key="1">
    <source>
        <dbReference type="SAM" id="Phobius"/>
    </source>
</evidence>
<dbReference type="AlphaFoldDB" id="A0A5C6AMP4"/>
<dbReference type="GO" id="GO:0000270">
    <property type="term" value="P:peptidoglycan metabolic process"/>
    <property type="evidence" value="ECO:0007669"/>
    <property type="project" value="TreeGrafter"/>
</dbReference>
<dbReference type="CDD" id="cd06259">
    <property type="entry name" value="YdcF-like"/>
    <property type="match status" value="1"/>
</dbReference>
<evidence type="ECO:0000313" key="4">
    <source>
        <dbReference type="Proteomes" id="UP000320176"/>
    </source>
</evidence>
<dbReference type="GO" id="GO:0005886">
    <property type="term" value="C:plasma membrane"/>
    <property type="evidence" value="ECO:0007669"/>
    <property type="project" value="TreeGrafter"/>
</dbReference>
<sequence>MVFATIWIGIPVYSGIRFGTSGVEKVLTAFAMPVGLLWTAISVTALVQFARGKSRDWIGYLLFSALLWLAGNVVLAGKLNRLIDPPGMDARPSDDLRLTHVVLLGGSTRLAPNGLPELGNDGQRLLLAAQWMHSKRAQHLIVTGGSTVFARGATPYAEQSEQLLVSIGVPAESITQLGGQNTREEMRELMAYCTDNHLTTDRIGLITNAAHMPRAIRLAKQLGLSFVPLPCASHDGLGDWAAINLIPSYVGVNANSNACYELIARLAGQ</sequence>
<keyword evidence="4" id="KW-1185">Reference proteome</keyword>
<proteinExistence type="predicted"/>
<dbReference type="PANTHER" id="PTHR30336">
    <property type="entry name" value="INNER MEMBRANE PROTEIN, PROBABLE PERMEASE"/>
    <property type="match status" value="1"/>
</dbReference>
<comment type="caution">
    <text evidence="3">The sequence shown here is derived from an EMBL/GenBank/DDBJ whole genome shotgun (WGS) entry which is preliminary data.</text>
</comment>
<keyword evidence="1" id="KW-0472">Membrane</keyword>
<keyword evidence="1" id="KW-1133">Transmembrane helix</keyword>
<gene>
    <name evidence="3" type="ORF">Pla52n_46590</name>
</gene>
<name>A0A5C6AMP4_9BACT</name>
<reference evidence="3 4" key="1">
    <citation type="submission" date="2019-02" db="EMBL/GenBank/DDBJ databases">
        <title>Deep-cultivation of Planctomycetes and their phenomic and genomic characterization uncovers novel biology.</title>
        <authorList>
            <person name="Wiegand S."/>
            <person name="Jogler M."/>
            <person name="Boedeker C."/>
            <person name="Pinto D."/>
            <person name="Vollmers J."/>
            <person name="Rivas-Marin E."/>
            <person name="Kohn T."/>
            <person name="Peeters S.H."/>
            <person name="Heuer A."/>
            <person name="Rast P."/>
            <person name="Oberbeckmann S."/>
            <person name="Bunk B."/>
            <person name="Jeske O."/>
            <person name="Meyerdierks A."/>
            <person name="Storesund J.E."/>
            <person name="Kallscheuer N."/>
            <person name="Luecker S."/>
            <person name="Lage O.M."/>
            <person name="Pohl T."/>
            <person name="Merkel B.J."/>
            <person name="Hornburger P."/>
            <person name="Mueller R.-W."/>
            <person name="Bruemmer F."/>
            <person name="Labrenz M."/>
            <person name="Spormann A.M."/>
            <person name="Op Den Camp H."/>
            <person name="Overmann J."/>
            <person name="Amann R."/>
            <person name="Jetten M.S.M."/>
            <person name="Mascher T."/>
            <person name="Medema M.H."/>
            <person name="Devos D.P."/>
            <person name="Kaster A.-K."/>
            <person name="Ovreas L."/>
            <person name="Rohde M."/>
            <person name="Galperin M.Y."/>
            <person name="Jogler C."/>
        </authorList>
    </citation>
    <scope>NUCLEOTIDE SEQUENCE [LARGE SCALE GENOMIC DNA]</scope>
    <source>
        <strain evidence="3 4">Pla52n</strain>
    </source>
</reference>
<dbReference type="Pfam" id="PF02698">
    <property type="entry name" value="DUF218"/>
    <property type="match status" value="1"/>
</dbReference>
<dbReference type="EMBL" id="SJPN01000005">
    <property type="protein sequence ID" value="TWU01285.1"/>
    <property type="molecule type" value="Genomic_DNA"/>
</dbReference>
<feature type="domain" description="DUF218" evidence="2">
    <location>
        <begin position="101"/>
        <end position="263"/>
    </location>
</feature>
<keyword evidence="1" id="KW-0812">Transmembrane</keyword>
<dbReference type="PANTHER" id="PTHR30336:SF4">
    <property type="entry name" value="ENVELOPE BIOGENESIS FACTOR ELYC"/>
    <property type="match status" value="1"/>
</dbReference>
<dbReference type="GO" id="GO:0043164">
    <property type="term" value="P:Gram-negative-bacterium-type cell wall biogenesis"/>
    <property type="evidence" value="ECO:0007669"/>
    <property type="project" value="TreeGrafter"/>
</dbReference>
<dbReference type="Proteomes" id="UP000320176">
    <property type="component" value="Unassembled WGS sequence"/>
</dbReference>
<evidence type="ECO:0000259" key="2">
    <source>
        <dbReference type="Pfam" id="PF02698"/>
    </source>
</evidence>
<protein>
    <recommendedName>
        <fullName evidence="2">DUF218 domain-containing protein</fullName>
    </recommendedName>
</protein>